<dbReference type="eggNOG" id="COG5516">
    <property type="taxonomic scope" value="Bacteria"/>
</dbReference>
<name>F4CKN1_PSEUX</name>
<dbReference type="InterPro" id="IPR010852">
    <property type="entry name" value="ABATE"/>
</dbReference>
<proteinExistence type="predicted"/>
<protein>
    <recommendedName>
        <fullName evidence="1">Zinc finger CGNR domain-containing protein</fullName>
    </recommendedName>
</protein>
<dbReference type="EMBL" id="CP002593">
    <property type="protein sequence ID" value="AEA23238.1"/>
    <property type="molecule type" value="Genomic_DNA"/>
</dbReference>
<evidence type="ECO:0000259" key="1">
    <source>
        <dbReference type="Pfam" id="PF11706"/>
    </source>
</evidence>
<dbReference type="Gene3D" id="1.10.3300.10">
    <property type="entry name" value="Jann2411-like domain"/>
    <property type="match status" value="1"/>
</dbReference>
<evidence type="ECO:0000313" key="2">
    <source>
        <dbReference type="EMBL" id="AEA23238.1"/>
    </source>
</evidence>
<dbReference type="Pfam" id="PF11706">
    <property type="entry name" value="zf-CGNR"/>
    <property type="match status" value="1"/>
</dbReference>
<dbReference type="OrthoDB" id="3211108at2"/>
<dbReference type="InterPro" id="IPR023286">
    <property type="entry name" value="ABATE_dom_sf"/>
</dbReference>
<dbReference type="AlphaFoldDB" id="F4CKN1"/>
<keyword evidence="3" id="KW-1185">Reference proteome</keyword>
<dbReference type="RefSeq" id="WP_013673178.1">
    <property type="nucleotide sequence ID" value="NC_015312.1"/>
</dbReference>
<evidence type="ECO:0000313" key="3">
    <source>
        <dbReference type="Proteomes" id="UP000007809"/>
    </source>
</evidence>
<accession>F4CKN1</accession>
<reference evidence="2 3" key="1">
    <citation type="journal article" date="2011" name="J. Bacteriol.">
        <title>Genome sequence of the 1,4-dioxane-degrading Pseudonocardia dioxanivorans strain CB1190.</title>
        <authorList>
            <person name="Sales C.M."/>
            <person name="Mahendra S."/>
            <person name="Grostern A."/>
            <person name="Parales R.E."/>
            <person name="Goodwin L.A."/>
            <person name="Woyke T."/>
            <person name="Nolan M."/>
            <person name="Lapidus A."/>
            <person name="Chertkov O."/>
            <person name="Ovchinnikova G."/>
            <person name="Sczyrba A."/>
            <person name="Alvarez-Cohen L."/>
        </authorList>
    </citation>
    <scope>NUCLEOTIDE SEQUENCE [LARGE SCALE GENOMIC DNA]</scope>
    <source>
        <strain evidence="3">ATCC 55486 / DSM 44775 / JCM 13855 / CB1190</strain>
    </source>
</reference>
<dbReference type="Proteomes" id="UP000007809">
    <property type="component" value="Chromosome"/>
</dbReference>
<dbReference type="HOGENOM" id="CLU_087298_2_1_11"/>
<dbReference type="Pfam" id="PF07336">
    <property type="entry name" value="ABATE"/>
    <property type="match status" value="1"/>
</dbReference>
<gene>
    <name evidence="2" type="ordered locus">Psed_0987</name>
</gene>
<dbReference type="STRING" id="675635.Psed_0987"/>
<feature type="domain" description="Zinc finger CGNR" evidence="1">
    <location>
        <begin position="162"/>
        <end position="199"/>
    </location>
</feature>
<organism evidence="2 3">
    <name type="scientific">Pseudonocardia dioxanivorans (strain ATCC 55486 / DSM 44775 / JCM 13855 / CB1190)</name>
    <dbReference type="NCBI Taxonomy" id="675635"/>
    <lineage>
        <taxon>Bacteria</taxon>
        <taxon>Bacillati</taxon>
        <taxon>Actinomycetota</taxon>
        <taxon>Actinomycetes</taxon>
        <taxon>Pseudonocardiales</taxon>
        <taxon>Pseudonocardiaceae</taxon>
        <taxon>Pseudonocardia</taxon>
    </lineage>
</organism>
<dbReference type="KEGG" id="pdx:Psed_0987"/>
<dbReference type="SUPFAM" id="SSF160904">
    <property type="entry name" value="Jann2411-like"/>
    <property type="match status" value="1"/>
</dbReference>
<dbReference type="PANTHER" id="PTHR35525">
    <property type="entry name" value="BLL6575 PROTEIN"/>
    <property type="match status" value="1"/>
</dbReference>
<dbReference type="InterPro" id="IPR021005">
    <property type="entry name" value="Znf_CGNR"/>
</dbReference>
<sequence length="203" mass="21487">MTDVSGGAPLLGEPLSIELANTSYAVRGHLREGLENPQQLARWLHDVRLLPVVDATAVDATAVDATVVDATVVDATDLAATRALRDAIRRLAAATVDARPLPADAVDLVNRHAAAPARWRELRADPEPGTVARSAGGAVATALSEIAADAVDLLGGPRRHDLRACQGPGCVLFFVRSGRREWCSHGCGNRARAARHYARNRAT</sequence>
<dbReference type="PANTHER" id="PTHR35525:SF3">
    <property type="entry name" value="BLL6575 PROTEIN"/>
    <property type="match status" value="1"/>
</dbReference>